<evidence type="ECO:0000256" key="3">
    <source>
        <dbReference type="ARBA" id="ARBA00023163"/>
    </source>
</evidence>
<dbReference type="PRINTS" id="PR00455">
    <property type="entry name" value="HTHTETR"/>
</dbReference>
<dbReference type="InterPro" id="IPR049445">
    <property type="entry name" value="TetR_SbtR-like_C"/>
</dbReference>
<feature type="region of interest" description="Disordered" evidence="5">
    <location>
        <begin position="221"/>
        <end position="241"/>
    </location>
</feature>
<reference evidence="7 9" key="1">
    <citation type="journal article" date="2023" name="Microb. Genom.">
        <title>Mesoterricola silvestris gen. nov., sp. nov., Mesoterricola sediminis sp. nov., Geothrix oryzae sp. nov., Geothrix edaphica sp. nov., Geothrix rubra sp. nov., and Geothrix limicola sp. nov., six novel members of Acidobacteriota isolated from soils.</title>
        <authorList>
            <person name="Weisberg A.J."/>
            <person name="Pearce E."/>
            <person name="Kramer C.G."/>
            <person name="Chang J.H."/>
            <person name="Clarke C.R."/>
        </authorList>
    </citation>
    <scope>NUCLEOTIDE SEQUENCE</scope>
    <source>
        <strain evidence="8 9">NB05-1H</strain>
        <strain evidence="7">NRRL_B-16521</strain>
    </source>
</reference>
<dbReference type="RefSeq" id="WP_010359581.1">
    <property type="nucleotide sequence ID" value="NZ_CP122369.1"/>
</dbReference>
<feature type="DNA-binding region" description="H-T-H motif" evidence="4">
    <location>
        <begin position="49"/>
        <end position="68"/>
    </location>
</feature>
<dbReference type="SUPFAM" id="SSF48498">
    <property type="entry name" value="Tetracyclin repressor-like, C-terminal domain"/>
    <property type="match status" value="1"/>
</dbReference>
<dbReference type="PANTHER" id="PTHR30055">
    <property type="entry name" value="HTH-TYPE TRANSCRIPTIONAL REGULATOR RUTR"/>
    <property type="match status" value="1"/>
</dbReference>
<accession>A0AAP6EH32</accession>
<keyword evidence="2 4" id="KW-0238">DNA-binding</keyword>
<evidence type="ECO:0000313" key="8">
    <source>
        <dbReference type="EMBL" id="MDX3021839.1"/>
    </source>
</evidence>
<evidence type="ECO:0000313" key="10">
    <source>
        <dbReference type="Proteomes" id="UP001282288"/>
    </source>
</evidence>
<name>A0AAP6EH32_9ACTN</name>
<gene>
    <name evidence="7" type="ORF">PV399_19900</name>
    <name evidence="8" type="ORF">PV666_28700</name>
</gene>
<dbReference type="Pfam" id="PF00440">
    <property type="entry name" value="TetR_N"/>
    <property type="match status" value="1"/>
</dbReference>
<comment type="caution">
    <text evidence="7">The sequence shown here is derived from an EMBL/GenBank/DDBJ whole genome shotgun (WGS) entry which is preliminary data.</text>
</comment>
<organism evidence="7 10">
    <name type="scientific">Streptomyces acidiscabies</name>
    <dbReference type="NCBI Taxonomy" id="42234"/>
    <lineage>
        <taxon>Bacteria</taxon>
        <taxon>Bacillati</taxon>
        <taxon>Actinomycetota</taxon>
        <taxon>Actinomycetes</taxon>
        <taxon>Kitasatosporales</taxon>
        <taxon>Streptomycetaceae</taxon>
        <taxon>Streptomyces</taxon>
    </lineage>
</organism>
<dbReference type="AlphaFoldDB" id="A0AAP6EH32"/>
<evidence type="ECO:0000313" key="7">
    <source>
        <dbReference type="EMBL" id="MDX2961955.1"/>
    </source>
</evidence>
<evidence type="ECO:0000256" key="4">
    <source>
        <dbReference type="PROSITE-ProRule" id="PRU00335"/>
    </source>
</evidence>
<dbReference type="InterPro" id="IPR050109">
    <property type="entry name" value="HTH-type_TetR-like_transc_reg"/>
</dbReference>
<dbReference type="SUPFAM" id="SSF46689">
    <property type="entry name" value="Homeodomain-like"/>
    <property type="match status" value="1"/>
</dbReference>
<evidence type="ECO:0000259" key="6">
    <source>
        <dbReference type="PROSITE" id="PS50977"/>
    </source>
</evidence>
<dbReference type="Gene3D" id="1.10.357.10">
    <property type="entry name" value="Tetracycline Repressor, domain 2"/>
    <property type="match status" value="1"/>
</dbReference>
<dbReference type="GO" id="GO:0000976">
    <property type="term" value="F:transcription cis-regulatory region binding"/>
    <property type="evidence" value="ECO:0007669"/>
    <property type="project" value="TreeGrafter"/>
</dbReference>
<dbReference type="Proteomes" id="UP001282288">
    <property type="component" value="Unassembled WGS sequence"/>
</dbReference>
<dbReference type="Pfam" id="PF21597">
    <property type="entry name" value="TetR_C_43"/>
    <property type="match status" value="1"/>
</dbReference>
<sequence length="241" mass="26035">MSPRDPHPGPAAGPADSAGQPKRSDAERNRGRIIAAARTVFGRDGLNASMASVARETGVGIATLFRHFPRKEDLVAAVFADRMKAYAQAITEALADPDPWHGFTGYLQNVCAMQAADRGFADVLTMSFPGVPELEQYHARAYEGFLELIARAKDSGHLREDFTSRDLVLLLMANAGVLSATGDAAPDAWRRLVAWMIQSFQNPSRGLLPPPPEDAALYEAMRRASEGVTAPETGKRRPPPA</sequence>
<dbReference type="PANTHER" id="PTHR30055:SF234">
    <property type="entry name" value="HTH-TYPE TRANSCRIPTIONAL REGULATOR BETI"/>
    <property type="match status" value="1"/>
</dbReference>
<dbReference type="PROSITE" id="PS50977">
    <property type="entry name" value="HTH_TETR_2"/>
    <property type="match status" value="1"/>
</dbReference>
<protein>
    <submittedName>
        <fullName evidence="7">TetR/AcrR family transcriptional regulator</fullName>
    </submittedName>
</protein>
<feature type="domain" description="HTH tetR-type" evidence="6">
    <location>
        <begin position="27"/>
        <end position="86"/>
    </location>
</feature>
<evidence type="ECO:0000313" key="9">
    <source>
        <dbReference type="Proteomes" id="UP001272987"/>
    </source>
</evidence>
<keyword evidence="9" id="KW-1185">Reference proteome</keyword>
<dbReference type="InterPro" id="IPR009057">
    <property type="entry name" value="Homeodomain-like_sf"/>
</dbReference>
<dbReference type="EMBL" id="JARAWC010000013">
    <property type="protein sequence ID" value="MDX2961955.1"/>
    <property type="molecule type" value="Genomic_DNA"/>
</dbReference>
<dbReference type="InterPro" id="IPR001647">
    <property type="entry name" value="HTH_TetR"/>
</dbReference>
<proteinExistence type="predicted"/>
<feature type="compositionally biased region" description="Low complexity" evidence="5">
    <location>
        <begin position="10"/>
        <end position="21"/>
    </location>
</feature>
<dbReference type="EMBL" id="JARAWP010000018">
    <property type="protein sequence ID" value="MDX3021839.1"/>
    <property type="molecule type" value="Genomic_DNA"/>
</dbReference>
<dbReference type="GO" id="GO:0003700">
    <property type="term" value="F:DNA-binding transcription factor activity"/>
    <property type="evidence" value="ECO:0007669"/>
    <property type="project" value="TreeGrafter"/>
</dbReference>
<dbReference type="GeneID" id="69813761"/>
<evidence type="ECO:0000256" key="2">
    <source>
        <dbReference type="ARBA" id="ARBA00023125"/>
    </source>
</evidence>
<dbReference type="Proteomes" id="UP001272987">
    <property type="component" value="Unassembled WGS sequence"/>
</dbReference>
<keyword evidence="3" id="KW-0804">Transcription</keyword>
<dbReference type="InterPro" id="IPR036271">
    <property type="entry name" value="Tet_transcr_reg_TetR-rel_C_sf"/>
</dbReference>
<evidence type="ECO:0000256" key="5">
    <source>
        <dbReference type="SAM" id="MobiDB-lite"/>
    </source>
</evidence>
<evidence type="ECO:0000256" key="1">
    <source>
        <dbReference type="ARBA" id="ARBA00023015"/>
    </source>
</evidence>
<keyword evidence="1" id="KW-0805">Transcription regulation</keyword>
<feature type="region of interest" description="Disordered" evidence="5">
    <location>
        <begin position="1"/>
        <end position="27"/>
    </location>
</feature>